<dbReference type="EMBL" id="UGQL01000002">
    <property type="protein sequence ID" value="STZ69518.1"/>
    <property type="molecule type" value="Genomic_DNA"/>
</dbReference>
<dbReference type="AlphaFoldDB" id="A0A378U2Q0"/>
<evidence type="ECO:0000313" key="1">
    <source>
        <dbReference type="EMBL" id="STZ69518.1"/>
    </source>
</evidence>
<protein>
    <submittedName>
        <fullName evidence="1">Uncharacterized protein</fullName>
    </submittedName>
</protein>
<reference evidence="1 2" key="1">
    <citation type="submission" date="2018-06" db="EMBL/GenBank/DDBJ databases">
        <authorList>
            <consortium name="Pathogen Informatics"/>
            <person name="Doyle S."/>
        </authorList>
    </citation>
    <scope>NUCLEOTIDE SEQUENCE [LARGE SCALE GENOMIC DNA]</scope>
    <source>
        <strain evidence="1 2">NCTC11179</strain>
    </source>
</reference>
<dbReference type="Proteomes" id="UP000255024">
    <property type="component" value="Unassembled WGS sequence"/>
</dbReference>
<evidence type="ECO:0000313" key="2">
    <source>
        <dbReference type="Proteomes" id="UP000255024"/>
    </source>
</evidence>
<organism evidence="1 2">
    <name type="scientific">Myroides odoratus</name>
    <name type="common">Flavobacterium odoratum</name>
    <dbReference type="NCBI Taxonomy" id="256"/>
    <lineage>
        <taxon>Bacteria</taxon>
        <taxon>Pseudomonadati</taxon>
        <taxon>Bacteroidota</taxon>
        <taxon>Flavobacteriia</taxon>
        <taxon>Flavobacteriales</taxon>
        <taxon>Flavobacteriaceae</taxon>
        <taxon>Myroides</taxon>
    </lineage>
</organism>
<proteinExistence type="predicted"/>
<name>A0A378U2Q0_MYROD</name>
<accession>A0A378U2Q0</accession>
<sequence>MKPKIGIIFAGNQELDELDLHCDKASQLAVDLTLLLLQEISRQS</sequence>
<gene>
    <name evidence="1" type="ORF">NCTC11179_03025</name>
</gene>
<keyword evidence="2" id="KW-1185">Reference proteome</keyword>